<evidence type="ECO:0000313" key="2">
    <source>
        <dbReference type="Proteomes" id="UP000076152"/>
    </source>
</evidence>
<organism evidence="1 2">
    <name type="scientific">Acinetobacter pittii</name>
    <name type="common">Acinetobacter genomosp. 3</name>
    <dbReference type="NCBI Taxonomy" id="48296"/>
    <lineage>
        <taxon>Bacteria</taxon>
        <taxon>Pseudomonadati</taxon>
        <taxon>Pseudomonadota</taxon>
        <taxon>Gammaproteobacteria</taxon>
        <taxon>Moraxellales</taxon>
        <taxon>Moraxellaceae</taxon>
        <taxon>Acinetobacter</taxon>
        <taxon>Acinetobacter calcoaceticus/baumannii complex</taxon>
    </lineage>
</organism>
<dbReference type="Proteomes" id="UP000076152">
    <property type="component" value="Chromosome"/>
</dbReference>
<name>A0AB33BKH4_ACIPI</name>
<protein>
    <submittedName>
        <fullName evidence="1">Uncharacterized protein</fullName>
    </submittedName>
</protein>
<reference evidence="1 2" key="1">
    <citation type="submission" date="2016-04" db="EMBL/GenBank/DDBJ databases">
        <title>Complete genome sequencing of OXA-72 bearing Acinetobacter pittii strain IEC338SC.</title>
        <authorList>
            <person name="Brasiliense D.M."/>
            <person name="Lima K.V."/>
            <person name="Souza C.O."/>
            <person name="Dutra L.G."/>
            <person name="Mamizuka E.M."/>
            <person name="Perez-Chaparro P.J."/>
            <person name="McCulloch J.A."/>
        </authorList>
    </citation>
    <scope>NUCLEOTIDE SEQUENCE [LARGE SCALE GENOMIC DNA]</scope>
    <source>
        <strain evidence="1 2">IEC338SC</strain>
    </source>
</reference>
<proteinExistence type="predicted"/>
<dbReference type="AlphaFoldDB" id="A0AB33BKH4"/>
<accession>A0AB33BKH4</accession>
<evidence type="ECO:0000313" key="1">
    <source>
        <dbReference type="EMBL" id="AMX20161.1"/>
    </source>
</evidence>
<gene>
    <name evidence="1" type="ORF">IEC338SC_3046</name>
</gene>
<sequence length="136" mass="15296">MSFGRTQVNVALLSDYIEQNPEDDIRVTLVAGGQLITGRVITEDTFFSLDDNLGLQENYNKHVRDERNRIIAQINDGNTTEELPNYLSEDFLYLKNAAYVLGGISYISNESDGLSIQVRISDISAFTYRGLNVEPK</sequence>
<dbReference type="EMBL" id="CP015145">
    <property type="protein sequence ID" value="AMX20161.1"/>
    <property type="molecule type" value="Genomic_DNA"/>
</dbReference>
<dbReference type="RefSeq" id="WP_063099260.1">
    <property type="nucleotide sequence ID" value="NZ_CP015145.1"/>
</dbReference>